<keyword evidence="2" id="KW-1185">Reference proteome</keyword>
<organism evidence="1 2">
    <name type="scientific">Anas platyrhynchos</name>
    <name type="common">Mallard</name>
    <name type="synonym">Anas boschas</name>
    <dbReference type="NCBI Taxonomy" id="8839"/>
    <lineage>
        <taxon>Eukaryota</taxon>
        <taxon>Metazoa</taxon>
        <taxon>Chordata</taxon>
        <taxon>Craniata</taxon>
        <taxon>Vertebrata</taxon>
        <taxon>Euteleostomi</taxon>
        <taxon>Archelosauria</taxon>
        <taxon>Archosauria</taxon>
        <taxon>Dinosauria</taxon>
        <taxon>Saurischia</taxon>
        <taxon>Theropoda</taxon>
        <taxon>Coelurosauria</taxon>
        <taxon>Aves</taxon>
        <taxon>Neognathae</taxon>
        <taxon>Galloanserae</taxon>
        <taxon>Anseriformes</taxon>
        <taxon>Anatidae</taxon>
        <taxon>Anatinae</taxon>
        <taxon>Anas</taxon>
    </lineage>
</organism>
<reference evidence="2" key="1">
    <citation type="journal article" date="2013" name="Nat. Genet.">
        <title>The duck genome and transcriptome provide insight into an avian influenza virus reservoir species.</title>
        <authorList>
            <person name="Huang Y."/>
            <person name="Li Y."/>
            <person name="Burt D.W."/>
            <person name="Chen H."/>
            <person name="Zhang Y."/>
            <person name="Qian W."/>
            <person name="Kim H."/>
            <person name="Gan S."/>
            <person name="Zhao Y."/>
            <person name="Li J."/>
            <person name="Yi K."/>
            <person name="Feng H."/>
            <person name="Zhu P."/>
            <person name="Li B."/>
            <person name="Liu Q."/>
            <person name="Fairley S."/>
            <person name="Magor K.E."/>
            <person name="Du Z."/>
            <person name="Hu X."/>
            <person name="Goodman L."/>
            <person name="Tafer H."/>
            <person name="Vignal A."/>
            <person name="Lee T."/>
            <person name="Kim K.W."/>
            <person name="Sheng Z."/>
            <person name="An Y."/>
            <person name="Searle S."/>
            <person name="Herrero J."/>
            <person name="Groenen M.A."/>
            <person name="Crooijmans R.P."/>
            <person name="Faraut T."/>
            <person name="Cai Q."/>
            <person name="Webster R.G."/>
            <person name="Aldridge J.R."/>
            <person name="Warren W.C."/>
            <person name="Bartschat S."/>
            <person name="Kehr S."/>
            <person name="Marz M."/>
            <person name="Stadler P.F."/>
            <person name="Smith J."/>
            <person name="Kraus R.H."/>
            <person name="Zhao Y."/>
            <person name="Ren L."/>
            <person name="Fei J."/>
            <person name="Morisson M."/>
            <person name="Kaiser P."/>
            <person name="Griffin D.K."/>
            <person name="Rao M."/>
            <person name="Pitel F."/>
            <person name="Wang J."/>
            <person name="Li N."/>
        </authorList>
    </citation>
    <scope>NUCLEOTIDE SEQUENCE [LARGE SCALE GENOMIC DNA]</scope>
</reference>
<evidence type="ECO:0000313" key="2">
    <source>
        <dbReference type="Proteomes" id="UP000296049"/>
    </source>
</evidence>
<dbReference type="Proteomes" id="UP000296049">
    <property type="component" value="Unassembled WGS sequence"/>
</dbReference>
<evidence type="ECO:0000313" key="1">
    <source>
        <dbReference type="EMBL" id="EOA95419.1"/>
    </source>
</evidence>
<name>R0L211_ANAPL</name>
<gene>
    <name evidence="1" type="ORF">Anapl_02707</name>
</gene>
<sequence length="461" mass="51840">MELFGEQNSSVHRWKADQFLTDPQRLLEDMQKDTIHKNSRDIRVSLCGYRSSLRKQFLSARTGTIKTQLFSGILAGAQSSALPWMQCKYAAEHQLPQAPQPQHSSPQAAAAALACDAMRAQQQGSQRRILSPAQGPFPDFVLPQIPKIYASGGYFRPALVQSPGLDVHWRLDAYWVHYYNTPGNFVSSEKNPTHALQECFTVKMIETFISKARSCSELEHSRVKHSGNTFTEVLEHRLFGVLLIAGGCLPANIPWGPQSYFWVLVVTDAFCTSKERELATEAMGNRCTCEHQRIQATAGNESALVILNTKQWLYCTKDVSALSSAQADPVLQTSIVRLLGSDDNHSQKSYKNKIKIVPSCTKSIERVTNQQVLKDDTGAIKNFRCIQKLAEMQYQDYTPYTMTFERFRSREKLSQLRISSPLFHNNEMSFGIYFTLSSSEAKQYAANAAVTNFPNEITTPS</sequence>
<dbReference type="AlphaFoldDB" id="R0L211"/>
<dbReference type="EMBL" id="KB744306">
    <property type="protein sequence ID" value="EOA95419.1"/>
    <property type="molecule type" value="Genomic_DNA"/>
</dbReference>
<protein>
    <submittedName>
        <fullName evidence="1">Uncharacterized protein</fullName>
    </submittedName>
</protein>
<proteinExistence type="predicted"/>
<accession>R0L211</accession>